<keyword evidence="1" id="KW-0812">Transmembrane</keyword>
<keyword evidence="1" id="KW-1133">Transmembrane helix</keyword>
<feature type="transmembrane region" description="Helical" evidence="1">
    <location>
        <begin position="6"/>
        <end position="27"/>
    </location>
</feature>
<organism evidence="2 3">
    <name type="scientific">Shimia abyssi</name>
    <dbReference type="NCBI Taxonomy" id="1662395"/>
    <lineage>
        <taxon>Bacteria</taxon>
        <taxon>Pseudomonadati</taxon>
        <taxon>Pseudomonadota</taxon>
        <taxon>Alphaproteobacteria</taxon>
        <taxon>Rhodobacterales</taxon>
        <taxon>Roseobacteraceae</taxon>
    </lineage>
</organism>
<dbReference type="EMBL" id="PYGJ01000013">
    <property type="protein sequence ID" value="PSL17939.1"/>
    <property type="molecule type" value="Genomic_DNA"/>
</dbReference>
<gene>
    <name evidence="2" type="ORF">CLV88_11310</name>
</gene>
<evidence type="ECO:0008006" key="4">
    <source>
        <dbReference type="Google" id="ProtNLM"/>
    </source>
</evidence>
<accession>A0A2P8F8A2</accession>
<proteinExistence type="predicted"/>
<dbReference type="AlphaFoldDB" id="A0A2P8F8A2"/>
<evidence type="ECO:0000313" key="2">
    <source>
        <dbReference type="EMBL" id="PSL17939.1"/>
    </source>
</evidence>
<name>A0A2P8F8A2_9RHOB</name>
<sequence length="319" mass="35259">MSEFPMVIILTSSLFSAVTVLAGLLIIRSRPNASRAQNIGDNISAAIFLFKNGKLIDANVRARECASPLNIADFVWSDLHNLLGARFPGFPKLQGVDENSETVVLPARDPSDLAVVTISQSDGSAKVSLKFKRGEAPLVHDLKWQAGFDAPNPIWQTDETGRVTWSNAAYELLAAQFRSQDEEIDKPILDAQSTANTNEPARVGVSDKNASKVFWFDVVNVHSQNRTMHYATDASAIVDAEIAQRNFVQTLTKTFAHLSIGLAIFDRNRQLALFNPALIDLTSLPADFLSGRPNLFAFFDHMRDKQVMPEPKNYASWRA</sequence>
<evidence type="ECO:0000313" key="3">
    <source>
        <dbReference type="Proteomes" id="UP000240418"/>
    </source>
</evidence>
<dbReference type="Proteomes" id="UP000240418">
    <property type="component" value="Unassembled WGS sequence"/>
</dbReference>
<evidence type="ECO:0000256" key="1">
    <source>
        <dbReference type="SAM" id="Phobius"/>
    </source>
</evidence>
<dbReference type="InterPro" id="IPR035965">
    <property type="entry name" value="PAS-like_dom_sf"/>
</dbReference>
<dbReference type="SUPFAM" id="SSF55785">
    <property type="entry name" value="PYP-like sensor domain (PAS domain)"/>
    <property type="match status" value="1"/>
</dbReference>
<dbReference type="OrthoDB" id="9797304at2"/>
<reference evidence="2 3" key="1">
    <citation type="submission" date="2018-03" db="EMBL/GenBank/DDBJ databases">
        <title>Genomic Encyclopedia of Archaeal and Bacterial Type Strains, Phase II (KMG-II): from individual species to whole genera.</title>
        <authorList>
            <person name="Goeker M."/>
        </authorList>
    </citation>
    <scope>NUCLEOTIDE SEQUENCE [LARGE SCALE GENOMIC DNA]</scope>
    <source>
        <strain evidence="2 3">DSM 100673</strain>
    </source>
</reference>
<keyword evidence="1" id="KW-0472">Membrane</keyword>
<dbReference type="RefSeq" id="WP_106609554.1">
    <property type="nucleotide sequence ID" value="NZ_PYGJ01000013.1"/>
</dbReference>
<keyword evidence="3" id="KW-1185">Reference proteome</keyword>
<protein>
    <recommendedName>
        <fullName evidence="4">PAS domain-containing protein</fullName>
    </recommendedName>
</protein>
<comment type="caution">
    <text evidence="2">The sequence shown here is derived from an EMBL/GenBank/DDBJ whole genome shotgun (WGS) entry which is preliminary data.</text>
</comment>